<evidence type="ECO:0000313" key="4">
    <source>
        <dbReference type="Proteomes" id="UP001108027"/>
    </source>
</evidence>
<feature type="region of interest" description="Disordered" evidence="1">
    <location>
        <begin position="303"/>
        <end position="324"/>
    </location>
</feature>
<proteinExistence type="predicted"/>
<feature type="domain" description="Flagellar hook-length control protein-like C-terminal" evidence="2">
    <location>
        <begin position="321"/>
        <end position="377"/>
    </location>
</feature>
<keyword evidence="3" id="KW-0282">Flagellum</keyword>
<protein>
    <submittedName>
        <fullName evidence="3">Flagellar hook-length control protein FliK</fullName>
    </submittedName>
</protein>
<evidence type="ECO:0000313" key="3">
    <source>
        <dbReference type="EMBL" id="MCC4310050.1"/>
    </source>
</evidence>
<feature type="compositionally biased region" description="Low complexity" evidence="1">
    <location>
        <begin position="61"/>
        <end position="84"/>
    </location>
</feature>
<dbReference type="AlphaFoldDB" id="A0A9Q3YQQ9"/>
<gene>
    <name evidence="3" type="ORF">LL252_15860</name>
</gene>
<sequence length="395" mass="40849">MSGITPILDTLLHHVLGKRVDVPVARELPLPVRPLQPGQAPPAVRSDSRLDPRPAPTGDTARGAAAGERPAAAPAAPAAPPAGGSTRTHFSAAARTIGDLLSQYPAPPSALRPSAPLLALGEAAPADVAARLRGSLEHSGLFYESHLQGWFRGERSLEQLAREPQMRLFRDALAGAGLTPGPVRERPGAPAAATASAPAPSSPATATPAPGTPAPSTPVASASVLSAAASPSSAGAEVGADDGGQPAGNGERNARPLLPEGHREALQSVLRHQLELLASPVLRWEGDVWSGLFMALVVQIPPRDTPPHGQSDGGQPRADDEPAPAWRSELTLSLATLGEVRVRLALTGQRLDLELTATEETARRLRAGGQRLRERLTPLMEGGVTLTIHEAGADD</sequence>
<keyword evidence="4" id="KW-1185">Reference proteome</keyword>
<reference evidence="3" key="1">
    <citation type="submission" date="2021-10" db="EMBL/GenBank/DDBJ databases">
        <title>The diversity and Nitrogen Metabolism of Culturable Nitrate-Utilizing Bacteria Within the Oxygen Minimum Zone of the Changjiang (Yangtze River)Estuary.</title>
        <authorList>
            <person name="Zhang D."/>
            <person name="Zheng J."/>
            <person name="Liu S."/>
            <person name="He W."/>
        </authorList>
    </citation>
    <scope>NUCLEOTIDE SEQUENCE</scope>
    <source>
        <strain evidence="3">FXH-223</strain>
    </source>
</reference>
<feature type="compositionally biased region" description="Low complexity" evidence="1">
    <location>
        <begin position="188"/>
        <end position="209"/>
    </location>
</feature>
<keyword evidence="3" id="KW-0969">Cilium</keyword>
<accession>A0A9Q3YQQ9</accession>
<dbReference type="Pfam" id="PF02120">
    <property type="entry name" value="Flg_hook"/>
    <property type="match status" value="1"/>
</dbReference>
<dbReference type="InterPro" id="IPR021136">
    <property type="entry name" value="Flagellar_hook_control-like_C"/>
</dbReference>
<evidence type="ECO:0000256" key="1">
    <source>
        <dbReference type="SAM" id="MobiDB-lite"/>
    </source>
</evidence>
<dbReference type="Proteomes" id="UP001108027">
    <property type="component" value="Unassembled WGS sequence"/>
</dbReference>
<organism evidence="3 4">
    <name type="scientific">Alloalcanivorax marinus</name>
    <dbReference type="NCBI Taxonomy" id="1177169"/>
    <lineage>
        <taxon>Bacteria</taxon>
        <taxon>Pseudomonadati</taxon>
        <taxon>Pseudomonadota</taxon>
        <taxon>Gammaproteobacteria</taxon>
        <taxon>Oceanospirillales</taxon>
        <taxon>Alcanivoracaceae</taxon>
        <taxon>Alloalcanivorax</taxon>
    </lineage>
</organism>
<feature type="region of interest" description="Disordered" evidence="1">
    <location>
        <begin position="31"/>
        <end position="89"/>
    </location>
</feature>
<feature type="compositionally biased region" description="Low complexity" evidence="1">
    <location>
        <begin position="217"/>
        <end position="236"/>
    </location>
</feature>
<evidence type="ECO:0000259" key="2">
    <source>
        <dbReference type="Pfam" id="PF02120"/>
    </source>
</evidence>
<dbReference type="EMBL" id="JAJGNA010000027">
    <property type="protein sequence ID" value="MCC4310050.1"/>
    <property type="molecule type" value="Genomic_DNA"/>
</dbReference>
<keyword evidence="3" id="KW-0966">Cell projection</keyword>
<dbReference type="RefSeq" id="WP_228234718.1">
    <property type="nucleotide sequence ID" value="NZ_JAJGNA010000027.1"/>
</dbReference>
<name>A0A9Q3YQQ9_9GAMM</name>
<feature type="region of interest" description="Disordered" evidence="1">
    <location>
        <begin position="177"/>
        <end position="257"/>
    </location>
</feature>
<comment type="caution">
    <text evidence="3">The sequence shown here is derived from an EMBL/GenBank/DDBJ whole genome shotgun (WGS) entry which is preliminary data.</text>
</comment>